<reference evidence="6 7" key="1">
    <citation type="submission" date="2018-06" db="EMBL/GenBank/DDBJ databases">
        <title>Freshwater and sediment microbial communities from various areas in North America, analyzing microbe dynamics in response to fracking.</title>
        <authorList>
            <person name="Lamendella R."/>
        </authorList>
    </citation>
    <scope>NUCLEOTIDE SEQUENCE [LARGE SCALE GENOMIC DNA]</scope>
    <source>
        <strain evidence="6 7">3b_TX</strain>
    </source>
</reference>
<accession>A0A366IPQ4</accession>
<comment type="caution">
    <text evidence="6">The sequence shown here is derived from an EMBL/GenBank/DDBJ whole genome shotgun (WGS) entry which is preliminary data.</text>
</comment>
<proteinExistence type="inferred from homology"/>
<dbReference type="Proteomes" id="UP000253509">
    <property type="component" value="Unassembled WGS sequence"/>
</dbReference>
<dbReference type="AlphaFoldDB" id="A0A366IPQ4"/>
<keyword evidence="7" id="KW-1185">Reference proteome</keyword>
<feature type="domain" description="Nudix hydrolase" evidence="5">
    <location>
        <begin position="19"/>
        <end position="155"/>
    </location>
</feature>
<feature type="region of interest" description="Disordered" evidence="4">
    <location>
        <begin position="154"/>
        <end position="173"/>
    </location>
</feature>
<dbReference type="GO" id="GO:0016787">
    <property type="term" value="F:hydrolase activity"/>
    <property type="evidence" value="ECO:0007669"/>
    <property type="project" value="UniProtKB-KW"/>
</dbReference>
<dbReference type="Gene3D" id="3.90.79.10">
    <property type="entry name" value="Nucleoside Triphosphate Pyrophosphohydrolase"/>
    <property type="match status" value="1"/>
</dbReference>
<sequence>MTTPMPKPGPRTSRRTTVEETSAGGIVVDFTSPDRCVAVIARINRAGRVEWCLPKGHLEGSETPAEAARREVAEETGILGEVIRPLGTVDYWFTVAGIRVHKLVHHFLLRARSGTLTVDNDPDQEAIDAAWVPFDQLRSKLSFANERRIVAAARPMVSDPQTTAGGASDDQDR</sequence>
<dbReference type="CDD" id="cd03673">
    <property type="entry name" value="NUDIX_Ap6A_hydrolase"/>
    <property type="match status" value="1"/>
</dbReference>
<name>A0A366IPQ4_9MICO</name>
<dbReference type="SUPFAM" id="SSF55811">
    <property type="entry name" value="Nudix"/>
    <property type="match status" value="1"/>
</dbReference>
<evidence type="ECO:0000313" key="6">
    <source>
        <dbReference type="EMBL" id="RBP73760.1"/>
    </source>
</evidence>
<dbReference type="PRINTS" id="PR00502">
    <property type="entry name" value="NUDIXFAMILY"/>
</dbReference>
<protein>
    <submittedName>
        <fullName evidence="6">NUDIX domain-containing protein</fullName>
    </submittedName>
</protein>
<dbReference type="PANTHER" id="PTHR43736">
    <property type="entry name" value="ADP-RIBOSE PYROPHOSPHATASE"/>
    <property type="match status" value="1"/>
</dbReference>
<dbReference type="InterPro" id="IPR020084">
    <property type="entry name" value="NUDIX_hydrolase_CS"/>
</dbReference>
<organism evidence="6 7">
    <name type="scientific">Brevibacterium celere</name>
    <dbReference type="NCBI Taxonomy" id="225845"/>
    <lineage>
        <taxon>Bacteria</taxon>
        <taxon>Bacillati</taxon>
        <taxon>Actinomycetota</taxon>
        <taxon>Actinomycetes</taxon>
        <taxon>Micrococcales</taxon>
        <taxon>Brevibacteriaceae</taxon>
        <taxon>Brevibacterium</taxon>
    </lineage>
</organism>
<dbReference type="InterPro" id="IPR015797">
    <property type="entry name" value="NUDIX_hydrolase-like_dom_sf"/>
</dbReference>
<dbReference type="InterPro" id="IPR020476">
    <property type="entry name" value="Nudix_hydrolase"/>
</dbReference>
<evidence type="ECO:0000256" key="4">
    <source>
        <dbReference type="SAM" id="MobiDB-lite"/>
    </source>
</evidence>
<dbReference type="PROSITE" id="PS00893">
    <property type="entry name" value="NUDIX_BOX"/>
    <property type="match status" value="1"/>
</dbReference>
<gene>
    <name evidence="6" type="ORF">DFO65_102288</name>
</gene>
<comment type="similarity">
    <text evidence="1 3">Belongs to the Nudix hydrolase family.</text>
</comment>
<dbReference type="Pfam" id="PF00293">
    <property type="entry name" value="NUDIX"/>
    <property type="match status" value="1"/>
</dbReference>
<evidence type="ECO:0000256" key="2">
    <source>
        <dbReference type="ARBA" id="ARBA00022801"/>
    </source>
</evidence>
<evidence type="ECO:0000256" key="1">
    <source>
        <dbReference type="ARBA" id="ARBA00005582"/>
    </source>
</evidence>
<dbReference type="InterPro" id="IPR000086">
    <property type="entry name" value="NUDIX_hydrolase_dom"/>
</dbReference>
<dbReference type="PROSITE" id="PS51462">
    <property type="entry name" value="NUDIX"/>
    <property type="match status" value="1"/>
</dbReference>
<evidence type="ECO:0000256" key="3">
    <source>
        <dbReference type="RuleBase" id="RU003476"/>
    </source>
</evidence>
<dbReference type="RefSeq" id="WP_113903131.1">
    <property type="nucleotide sequence ID" value="NZ_QNSB01000002.1"/>
</dbReference>
<dbReference type="EMBL" id="QNSB01000002">
    <property type="protein sequence ID" value="RBP73760.1"/>
    <property type="molecule type" value="Genomic_DNA"/>
</dbReference>
<evidence type="ECO:0000313" key="7">
    <source>
        <dbReference type="Proteomes" id="UP000253509"/>
    </source>
</evidence>
<keyword evidence="2 3" id="KW-0378">Hydrolase</keyword>
<feature type="region of interest" description="Disordered" evidence="4">
    <location>
        <begin position="1"/>
        <end position="20"/>
    </location>
</feature>
<dbReference type="PANTHER" id="PTHR43736:SF1">
    <property type="entry name" value="DIHYDRONEOPTERIN TRIPHOSPHATE DIPHOSPHATASE"/>
    <property type="match status" value="1"/>
</dbReference>
<evidence type="ECO:0000259" key="5">
    <source>
        <dbReference type="PROSITE" id="PS51462"/>
    </source>
</evidence>